<sequence length="84" mass="9265">MRWEEGKDDTPAPEDPCHLSPRHHPWHLSPRHPSPLAPPTQTPLSPTTQAPLAPLTFVPLTTWHLSHSGASHSLSPLTRKAHSP</sequence>
<gene>
    <name evidence="2" type="ORF">Pmani_030940</name>
</gene>
<comment type="caution">
    <text evidence="2">The sequence shown here is derived from an EMBL/GenBank/DDBJ whole genome shotgun (WGS) entry which is preliminary data.</text>
</comment>
<feature type="region of interest" description="Disordered" evidence="1">
    <location>
        <begin position="1"/>
        <end position="51"/>
    </location>
</feature>
<feature type="compositionally biased region" description="Pro residues" evidence="1">
    <location>
        <begin position="32"/>
        <end position="41"/>
    </location>
</feature>
<dbReference type="Proteomes" id="UP001292094">
    <property type="component" value="Unassembled WGS sequence"/>
</dbReference>
<dbReference type="EMBL" id="JAWZYT010003830">
    <property type="protein sequence ID" value="KAK4296570.1"/>
    <property type="molecule type" value="Genomic_DNA"/>
</dbReference>
<feature type="compositionally biased region" description="Basic residues" evidence="1">
    <location>
        <begin position="20"/>
        <end position="30"/>
    </location>
</feature>
<feature type="compositionally biased region" description="Low complexity" evidence="1">
    <location>
        <begin position="42"/>
        <end position="51"/>
    </location>
</feature>
<reference evidence="2" key="1">
    <citation type="submission" date="2023-11" db="EMBL/GenBank/DDBJ databases">
        <title>Genome assemblies of two species of porcelain crab, Petrolisthes cinctipes and Petrolisthes manimaculis (Anomura: Porcellanidae).</title>
        <authorList>
            <person name="Angst P."/>
        </authorList>
    </citation>
    <scope>NUCLEOTIDE SEQUENCE</scope>
    <source>
        <strain evidence="2">PB745_02</strain>
        <tissue evidence="2">Gill</tissue>
    </source>
</reference>
<dbReference type="AlphaFoldDB" id="A0AAE1TVD6"/>
<evidence type="ECO:0000256" key="1">
    <source>
        <dbReference type="SAM" id="MobiDB-lite"/>
    </source>
</evidence>
<organism evidence="2 3">
    <name type="scientific">Petrolisthes manimaculis</name>
    <dbReference type="NCBI Taxonomy" id="1843537"/>
    <lineage>
        <taxon>Eukaryota</taxon>
        <taxon>Metazoa</taxon>
        <taxon>Ecdysozoa</taxon>
        <taxon>Arthropoda</taxon>
        <taxon>Crustacea</taxon>
        <taxon>Multicrustacea</taxon>
        <taxon>Malacostraca</taxon>
        <taxon>Eumalacostraca</taxon>
        <taxon>Eucarida</taxon>
        <taxon>Decapoda</taxon>
        <taxon>Pleocyemata</taxon>
        <taxon>Anomura</taxon>
        <taxon>Galatheoidea</taxon>
        <taxon>Porcellanidae</taxon>
        <taxon>Petrolisthes</taxon>
    </lineage>
</organism>
<evidence type="ECO:0000313" key="3">
    <source>
        <dbReference type="Proteomes" id="UP001292094"/>
    </source>
</evidence>
<feature type="compositionally biased region" description="Basic and acidic residues" evidence="1">
    <location>
        <begin position="1"/>
        <end position="10"/>
    </location>
</feature>
<proteinExistence type="predicted"/>
<accession>A0AAE1TVD6</accession>
<protein>
    <submittedName>
        <fullName evidence="2">Uncharacterized protein</fullName>
    </submittedName>
</protein>
<keyword evidence="3" id="KW-1185">Reference proteome</keyword>
<name>A0AAE1TVD6_9EUCA</name>
<evidence type="ECO:0000313" key="2">
    <source>
        <dbReference type="EMBL" id="KAK4296570.1"/>
    </source>
</evidence>